<organism evidence="2 3">
    <name type="scientific">Amorphotheca resinae ATCC 22711</name>
    <dbReference type="NCBI Taxonomy" id="857342"/>
    <lineage>
        <taxon>Eukaryota</taxon>
        <taxon>Fungi</taxon>
        <taxon>Dikarya</taxon>
        <taxon>Ascomycota</taxon>
        <taxon>Pezizomycotina</taxon>
        <taxon>Leotiomycetes</taxon>
        <taxon>Helotiales</taxon>
        <taxon>Amorphothecaceae</taxon>
        <taxon>Amorphotheca</taxon>
    </lineage>
</organism>
<evidence type="ECO:0000256" key="1">
    <source>
        <dbReference type="SAM" id="MobiDB-lite"/>
    </source>
</evidence>
<dbReference type="InParanoid" id="A0A2T3AYH9"/>
<gene>
    <name evidence="2" type="ORF">M430DRAFT_105151</name>
</gene>
<feature type="compositionally biased region" description="Basic and acidic residues" evidence="1">
    <location>
        <begin position="55"/>
        <end position="65"/>
    </location>
</feature>
<evidence type="ECO:0000313" key="3">
    <source>
        <dbReference type="Proteomes" id="UP000241818"/>
    </source>
</evidence>
<feature type="region of interest" description="Disordered" evidence="1">
    <location>
        <begin position="1"/>
        <end position="77"/>
    </location>
</feature>
<dbReference type="EMBL" id="KZ679013">
    <property type="protein sequence ID" value="PSS15113.1"/>
    <property type="molecule type" value="Genomic_DNA"/>
</dbReference>
<dbReference type="OrthoDB" id="5375886at2759"/>
<feature type="compositionally biased region" description="Polar residues" evidence="1">
    <location>
        <begin position="43"/>
        <end position="52"/>
    </location>
</feature>
<accession>A0A2T3AYH9</accession>
<keyword evidence="3" id="KW-1185">Reference proteome</keyword>
<dbReference type="GeneID" id="36569063"/>
<sequence length="77" mass="8173">MSAQNTGRQSPSPERQSGAQQKDAPSSGQGVNETSKNKRESQADINALTSNPKGPMDDHVAETTKKTVKNVAGDITY</sequence>
<dbReference type="RefSeq" id="XP_024719712.1">
    <property type="nucleotide sequence ID" value="XM_024860982.1"/>
</dbReference>
<proteinExistence type="predicted"/>
<name>A0A2T3AYH9_AMORE</name>
<reference evidence="2 3" key="1">
    <citation type="journal article" date="2018" name="New Phytol.">
        <title>Comparative genomics and transcriptomics depict ericoid mycorrhizal fungi as versatile saprotrophs and plant mutualists.</title>
        <authorList>
            <person name="Martino E."/>
            <person name="Morin E."/>
            <person name="Grelet G.A."/>
            <person name="Kuo A."/>
            <person name="Kohler A."/>
            <person name="Daghino S."/>
            <person name="Barry K.W."/>
            <person name="Cichocki N."/>
            <person name="Clum A."/>
            <person name="Dockter R.B."/>
            <person name="Hainaut M."/>
            <person name="Kuo R.C."/>
            <person name="LaButti K."/>
            <person name="Lindahl B.D."/>
            <person name="Lindquist E.A."/>
            <person name="Lipzen A."/>
            <person name="Khouja H.R."/>
            <person name="Magnuson J."/>
            <person name="Murat C."/>
            <person name="Ohm R.A."/>
            <person name="Singer S.W."/>
            <person name="Spatafora J.W."/>
            <person name="Wang M."/>
            <person name="Veneault-Fourrey C."/>
            <person name="Henrissat B."/>
            <person name="Grigoriev I.V."/>
            <person name="Martin F.M."/>
            <person name="Perotto S."/>
        </authorList>
    </citation>
    <scope>NUCLEOTIDE SEQUENCE [LARGE SCALE GENOMIC DNA]</scope>
    <source>
        <strain evidence="2 3">ATCC 22711</strain>
    </source>
</reference>
<protein>
    <submittedName>
        <fullName evidence="2">Uncharacterized protein</fullName>
    </submittedName>
</protein>
<dbReference type="AlphaFoldDB" id="A0A2T3AYH9"/>
<dbReference type="Proteomes" id="UP000241818">
    <property type="component" value="Unassembled WGS sequence"/>
</dbReference>
<feature type="compositionally biased region" description="Polar residues" evidence="1">
    <location>
        <begin position="1"/>
        <end position="34"/>
    </location>
</feature>
<evidence type="ECO:0000313" key="2">
    <source>
        <dbReference type="EMBL" id="PSS15113.1"/>
    </source>
</evidence>